<dbReference type="EMBL" id="LVLH01000039">
    <property type="protein sequence ID" value="OAB48802.1"/>
    <property type="molecule type" value="Genomic_DNA"/>
</dbReference>
<dbReference type="RefSeq" id="WP_063626231.1">
    <property type="nucleotide sequence ID" value="NZ_LVLH01000039.1"/>
</dbReference>
<dbReference type="InterPro" id="IPR015421">
    <property type="entry name" value="PyrdxlP-dep_Trfase_major"/>
</dbReference>
<dbReference type="Proteomes" id="UP000076983">
    <property type="component" value="Unassembled WGS sequence"/>
</dbReference>
<dbReference type="STRING" id="29557.MGALLINA_04570"/>
<dbReference type="PANTHER" id="PTHR43586">
    <property type="entry name" value="CYSTEINE DESULFURASE"/>
    <property type="match status" value="1"/>
</dbReference>
<dbReference type="Pfam" id="PF00266">
    <property type="entry name" value="Aminotran_5"/>
    <property type="match status" value="1"/>
</dbReference>
<evidence type="ECO:0000256" key="1">
    <source>
        <dbReference type="ARBA" id="ARBA00001933"/>
    </source>
</evidence>
<dbReference type="InterPro" id="IPR015424">
    <property type="entry name" value="PyrdxlP-dep_Trfase"/>
</dbReference>
<protein>
    <submittedName>
        <fullName evidence="4">Cysteine desulfurase, SufS subfamily</fullName>
    </submittedName>
</protein>
<dbReference type="PATRIC" id="fig|29557.3.peg.449"/>
<dbReference type="SUPFAM" id="SSF53383">
    <property type="entry name" value="PLP-dependent transferases"/>
    <property type="match status" value="1"/>
</dbReference>
<keyword evidence="5" id="KW-1185">Reference proteome</keyword>
<dbReference type="AlphaFoldDB" id="A0A168RBA4"/>
<accession>A0A168RBA4</accession>
<feature type="domain" description="Aminotransferase class V" evidence="3">
    <location>
        <begin position="15"/>
        <end position="371"/>
    </location>
</feature>
<comment type="caution">
    <text evidence="4">The sequence shown here is derived from an EMBL/GenBank/DDBJ whole genome shotgun (WGS) entry which is preliminary data.</text>
</comment>
<comment type="cofactor">
    <cofactor evidence="1">
        <name>pyridoxal 5'-phosphate</name>
        <dbReference type="ChEBI" id="CHEBI:597326"/>
    </cofactor>
</comment>
<evidence type="ECO:0000256" key="2">
    <source>
        <dbReference type="ARBA" id="ARBA00022898"/>
    </source>
</evidence>
<dbReference type="PANTHER" id="PTHR43586:SF8">
    <property type="entry name" value="CYSTEINE DESULFURASE 1, CHLOROPLASTIC"/>
    <property type="match status" value="1"/>
</dbReference>
<gene>
    <name evidence="4" type="ORF">MGALLINA_04570</name>
</gene>
<keyword evidence="2" id="KW-0663">Pyridoxal phosphate</keyword>
<dbReference type="InterPro" id="IPR000192">
    <property type="entry name" value="Aminotrans_V_dom"/>
</dbReference>
<dbReference type="InterPro" id="IPR015422">
    <property type="entry name" value="PyrdxlP-dep_Trfase_small"/>
</dbReference>
<dbReference type="OrthoDB" id="9804366at2"/>
<evidence type="ECO:0000259" key="3">
    <source>
        <dbReference type="Pfam" id="PF00266"/>
    </source>
</evidence>
<reference evidence="4 5" key="1">
    <citation type="submission" date="2016-03" db="EMBL/GenBank/DDBJ databases">
        <title>Genome sequence of Mycoplasma gallinarum strain Mgn_IPT.</title>
        <authorList>
            <person name="Yacoub E."/>
            <person name="Sirand-Pugnet P."/>
            <person name="Barre A."/>
            <person name="Maurier F."/>
            <person name="Blanchard A."/>
            <person name="Ben Abdelmoumen B.M."/>
        </authorList>
    </citation>
    <scope>NUCLEOTIDE SEQUENCE [LARGE SCALE GENOMIC DNA]</scope>
    <source>
        <strain evidence="4 5">Mgn_IPT</strain>
    </source>
</reference>
<dbReference type="Gene3D" id="3.40.640.10">
    <property type="entry name" value="Type I PLP-dependent aspartate aminotransferase-like (Major domain)"/>
    <property type="match status" value="1"/>
</dbReference>
<organism evidence="4 5">
    <name type="scientific">Mycoplasmopsis gallinarum</name>
    <dbReference type="NCBI Taxonomy" id="29557"/>
    <lineage>
        <taxon>Bacteria</taxon>
        <taxon>Bacillati</taxon>
        <taxon>Mycoplasmatota</taxon>
        <taxon>Mycoplasmoidales</taxon>
        <taxon>Metamycoplasmataceae</taxon>
        <taxon>Mycoplasmopsis</taxon>
    </lineage>
</organism>
<evidence type="ECO:0000313" key="5">
    <source>
        <dbReference type="Proteomes" id="UP000076983"/>
    </source>
</evidence>
<dbReference type="Gene3D" id="3.90.1150.10">
    <property type="entry name" value="Aspartate Aminotransferase, domain 1"/>
    <property type="match status" value="1"/>
</dbReference>
<proteinExistence type="predicted"/>
<sequence>MKQIRNFFPLLKDIVYFDNSAMAQKPSVAIQKMNEFYTQYAVSTRTSESTIGIENKNKITTLRNQVRNLINANENDKIIFTSGATDSLNKIALMLKNWIQADDEILLSAYNHSSNIGPWINIANEKKAKVVFSENILADINPKTKIIAFSQKSNSLYETIDMKAIYAKAKLNNILIINDAAQAIISEPVDFKHSDVVAFSANKFYGPTGFGILAIKEELSNQLTPAFVGGGVVDKIDACGIMQLKNNDSSFEPGTPDLAAIYFFSESINFFNSYIGYDFTQKKLKELSNYAYEKLQTVPNLTLYNPKDDHIILFTIKNTGTQDIAHYLATKNIYVRSGIFCAQYLRNLNNNESFVRVSLGVYNTEEEIDMLVEALKEGGDFLVL</sequence>
<evidence type="ECO:0000313" key="4">
    <source>
        <dbReference type="EMBL" id="OAB48802.1"/>
    </source>
</evidence>
<name>A0A168RBA4_9BACT</name>